<comment type="caution">
    <text evidence="1">The sequence shown here is derived from an EMBL/GenBank/DDBJ whole genome shotgun (WGS) entry which is preliminary data.</text>
</comment>
<dbReference type="Proteomes" id="UP000248714">
    <property type="component" value="Unassembled WGS sequence"/>
</dbReference>
<protein>
    <submittedName>
        <fullName evidence="1">Uncharacterized protein</fullName>
    </submittedName>
</protein>
<accession>A0ABX9EJ38</accession>
<keyword evidence="2" id="KW-1185">Reference proteome</keyword>
<sequence>MKLHRRRDTDHLVDPLHDQAWRRLRIGSDEMPAATFIDRLTDLARRASAAASDG</sequence>
<evidence type="ECO:0000313" key="1">
    <source>
        <dbReference type="EMBL" id="RAS69717.1"/>
    </source>
</evidence>
<dbReference type="EMBL" id="QLTT01000001">
    <property type="protein sequence ID" value="RAS69717.1"/>
    <property type="molecule type" value="Genomic_DNA"/>
</dbReference>
<proteinExistence type="predicted"/>
<dbReference type="RefSeq" id="WP_170166258.1">
    <property type="nucleotide sequence ID" value="NZ_QLTT01000001.1"/>
</dbReference>
<name>A0ABX9EJ38_9PSEU</name>
<organism evidence="1 2">
    <name type="scientific">Lentzea atacamensis</name>
    <dbReference type="NCBI Taxonomy" id="531938"/>
    <lineage>
        <taxon>Bacteria</taxon>
        <taxon>Bacillati</taxon>
        <taxon>Actinomycetota</taxon>
        <taxon>Actinomycetes</taxon>
        <taxon>Pseudonocardiales</taxon>
        <taxon>Pseudonocardiaceae</taxon>
        <taxon>Lentzea</taxon>
    </lineage>
</organism>
<gene>
    <name evidence="1" type="ORF">C8D87_10116</name>
</gene>
<reference evidence="1 2" key="1">
    <citation type="submission" date="2018-06" db="EMBL/GenBank/DDBJ databases">
        <title>Genomic Encyclopedia of Type Strains, Phase IV (KMG-IV): sequencing the most valuable type-strain genomes for metagenomic binning, comparative biology and taxonomic classification.</title>
        <authorList>
            <person name="Goeker M."/>
        </authorList>
    </citation>
    <scope>NUCLEOTIDE SEQUENCE [LARGE SCALE GENOMIC DNA]</scope>
    <source>
        <strain evidence="1 2">DSM 45479</strain>
    </source>
</reference>
<evidence type="ECO:0000313" key="2">
    <source>
        <dbReference type="Proteomes" id="UP000248714"/>
    </source>
</evidence>